<organism evidence="1">
    <name type="scientific">Lygus hesperus</name>
    <name type="common">Western plant bug</name>
    <dbReference type="NCBI Taxonomy" id="30085"/>
    <lineage>
        <taxon>Eukaryota</taxon>
        <taxon>Metazoa</taxon>
        <taxon>Ecdysozoa</taxon>
        <taxon>Arthropoda</taxon>
        <taxon>Hexapoda</taxon>
        <taxon>Insecta</taxon>
        <taxon>Pterygota</taxon>
        <taxon>Neoptera</taxon>
        <taxon>Paraneoptera</taxon>
        <taxon>Hemiptera</taxon>
        <taxon>Heteroptera</taxon>
        <taxon>Panheteroptera</taxon>
        <taxon>Cimicomorpha</taxon>
        <taxon>Miridae</taxon>
        <taxon>Mirini</taxon>
        <taxon>Lygus</taxon>
    </lineage>
</organism>
<reference evidence="1" key="1">
    <citation type="journal article" date="2014" name="PLoS ONE">
        <title>Transcriptome-Based Identification of ABC Transporters in the Western Tarnished Plant Bug Lygus hesperus.</title>
        <authorList>
            <person name="Hull J.J."/>
            <person name="Chaney K."/>
            <person name="Geib S.M."/>
            <person name="Fabrick J.A."/>
            <person name="Brent C.S."/>
            <person name="Walsh D."/>
            <person name="Lavine L.C."/>
        </authorList>
    </citation>
    <scope>NUCLEOTIDE SEQUENCE</scope>
</reference>
<dbReference type="SUPFAM" id="SSF46785">
    <property type="entry name" value="Winged helix' DNA-binding domain"/>
    <property type="match status" value="1"/>
</dbReference>
<dbReference type="InterPro" id="IPR036390">
    <property type="entry name" value="WH_DNA-bd_sf"/>
</dbReference>
<dbReference type="Gene3D" id="6.10.140.180">
    <property type="match status" value="1"/>
</dbReference>
<dbReference type="InterPro" id="IPR016689">
    <property type="entry name" value="ESCRT-2_cplx_Snf8"/>
</dbReference>
<dbReference type="GO" id="GO:0043328">
    <property type="term" value="P:protein transport to vacuole involved in ubiquitin-dependent protein catabolic process via the multivesicular body sorting pathway"/>
    <property type="evidence" value="ECO:0007669"/>
    <property type="project" value="TreeGrafter"/>
</dbReference>
<protein>
    <submittedName>
        <fullName evidence="1">Vacuolar-sorting protein SNF8</fullName>
    </submittedName>
</protein>
<dbReference type="EMBL" id="GBHO01035680">
    <property type="protein sequence ID" value="JAG07924.1"/>
    <property type="molecule type" value="Transcribed_RNA"/>
</dbReference>
<dbReference type="PANTHER" id="PTHR12806">
    <property type="entry name" value="EAP30 SUBUNIT OF ELL COMPLEX"/>
    <property type="match status" value="1"/>
</dbReference>
<dbReference type="AlphaFoldDB" id="A0A0A9WJE4"/>
<proteinExistence type="predicted"/>
<evidence type="ECO:0000313" key="2">
    <source>
        <dbReference type="EMBL" id="JAG28229.1"/>
    </source>
</evidence>
<dbReference type="GO" id="GO:0000814">
    <property type="term" value="C:ESCRT II complex"/>
    <property type="evidence" value="ECO:0007669"/>
    <property type="project" value="InterPro"/>
</dbReference>
<sequence length="202" mass="23800">MCMCVRICVCGTKDNAPQLPTPQLHTCVDDPASWDYDRSRKPNKGMLNWERNLPMKRKRMYVAHVQYTHACGSAVTLYYTYILGIQITHQLEIFRKNMIEFASKHRDRINKNPYYRAQFHHLCRKVGVDPLASRKGFWSELLGIGDFYYEVCTLYECARCMTIKDVCVCIYCTHIFEMKVGNSSDRYMRRKTKNIRRVDTIA</sequence>
<dbReference type="EMBL" id="GBHO01015375">
    <property type="protein sequence ID" value="JAG28229.1"/>
    <property type="molecule type" value="Transcribed_RNA"/>
</dbReference>
<accession>A0A0A9WJE4</accession>
<name>A0A0A9WJE4_LYGHE</name>
<dbReference type="PANTHER" id="PTHR12806:SF0">
    <property type="entry name" value="VACUOLAR-SORTING PROTEIN SNF8"/>
    <property type="match status" value="1"/>
</dbReference>
<dbReference type="InterPro" id="IPR040608">
    <property type="entry name" value="Snf8/Vps36"/>
</dbReference>
<gene>
    <name evidence="1" type="primary">snf8_0</name>
    <name evidence="2" type="synonym">snf8_14</name>
    <name evidence="2" type="ORF">CM83_17942</name>
    <name evidence="1" type="ORF">CM83_17956</name>
</gene>
<reference evidence="1" key="2">
    <citation type="submission" date="2014-07" db="EMBL/GenBank/DDBJ databases">
        <authorList>
            <person name="Hull J."/>
        </authorList>
    </citation>
    <scope>NUCLEOTIDE SEQUENCE</scope>
</reference>
<evidence type="ECO:0000313" key="1">
    <source>
        <dbReference type="EMBL" id="JAG07924.1"/>
    </source>
</evidence>
<dbReference type="Pfam" id="PF04157">
    <property type="entry name" value="EAP30"/>
    <property type="match status" value="1"/>
</dbReference>